<dbReference type="FunFam" id="3.40.50.1370:FF:000002">
    <property type="entry name" value="Aspartate carbamoyltransferase 2"/>
    <property type="match status" value="1"/>
</dbReference>
<accession>A0A1F5EXK1</accession>
<dbReference type="PANTHER" id="PTHR45753">
    <property type="entry name" value="ORNITHINE CARBAMOYLTRANSFERASE, MITOCHONDRIAL"/>
    <property type="match status" value="1"/>
</dbReference>
<dbReference type="UniPathway" id="UPA00070">
    <property type="reaction ID" value="UER00116"/>
</dbReference>
<evidence type="ECO:0000256" key="6">
    <source>
        <dbReference type="ARBA" id="ARBA00048859"/>
    </source>
</evidence>
<organism evidence="11 12">
    <name type="scientific">Candidatus Coatesbacteria bacterium RBG_13_66_14</name>
    <dbReference type="NCBI Taxonomy" id="1817816"/>
    <lineage>
        <taxon>Bacteria</taxon>
        <taxon>Candidatus Coatesiibacteriota</taxon>
    </lineage>
</organism>
<dbReference type="AlphaFoldDB" id="A0A1F5EXK1"/>
<feature type="binding site" evidence="7">
    <location>
        <position position="276"/>
    </location>
    <ligand>
        <name>carbamoyl phosphate</name>
        <dbReference type="ChEBI" id="CHEBI:58228"/>
    </ligand>
</feature>
<evidence type="ECO:0000259" key="10">
    <source>
        <dbReference type="Pfam" id="PF02748"/>
    </source>
</evidence>
<dbReference type="Gene3D" id="3.40.50.1370">
    <property type="entry name" value="Aspartate/ornithine carbamoyltransferase"/>
    <property type="match status" value="2"/>
</dbReference>
<dbReference type="PRINTS" id="PR00101">
    <property type="entry name" value="ATCASE"/>
</dbReference>
<dbReference type="Pfam" id="PF02748">
    <property type="entry name" value="PyrI_C"/>
    <property type="match status" value="1"/>
</dbReference>
<dbReference type="InterPro" id="IPR020542">
    <property type="entry name" value="Asp_carbamoyltrfase_reg_C"/>
</dbReference>
<evidence type="ECO:0000259" key="9">
    <source>
        <dbReference type="Pfam" id="PF02729"/>
    </source>
</evidence>
<dbReference type="PRINTS" id="PR00100">
    <property type="entry name" value="AOTCASE"/>
</dbReference>
<feature type="domain" description="Aspartate/ornithine carbamoyltransferase Asp/Orn-binding" evidence="8">
    <location>
        <begin position="161"/>
        <end position="310"/>
    </location>
</feature>
<dbReference type="EMBL" id="MFAF01000132">
    <property type="protein sequence ID" value="OGD72090.1"/>
    <property type="molecule type" value="Genomic_DNA"/>
</dbReference>
<feature type="binding site" evidence="7">
    <location>
        <position position="174"/>
    </location>
    <ligand>
        <name>L-aspartate</name>
        <dbReference type="ChEBI" id="CHEBI:29991"/>
    </ligand>
</feature>
<evidence type="ECO:0000256" key="5">
    <source>
        <dbReference type="ARBA" id="ARBA00043884"/>
    </source>
</evidence>
<feature type="domain" description="Aspartate carbamoyltransferase regulatory subunit C-terminal" evidence="10">
    <location>
        <begin position="334"/>
        <end position="369"/>
    </location>
</feature>
<dbReference type="Pfam" id="PF00185">
    <property type="entry name" value="OTCace"/>
    <property type="match status" value="1"/>
</dbReference>
<dbReference type="SUPFAM" id="SSF53671">
    <property type="entry name" value="Aspartate/ornithine carbamoyltransferase"/>
    <property type="match status" value="1"/>
</dbReference>
<feature type="binding site" evidence="7">
    <location>
        <position position="144"/>
    </location>
    <ligand>
        <name>carbamoyl phosphate</name>
        <dbReference type="ChEBI" id="CHEBI:58228"/>
    </ligand>
</feature>
<dbReference type="Proteomes" id="UP000177187">
    <property type="component" value="Unassembled WGS sequence"/>
</dbReference>
<dbReference type="GO" id="GO:0044205">
    <property type="term" value="P:'de novo' UMP biosynthetic process"/>
    <property type="evidence" value="ECO:0007669"/>
    <property type="project" value="UniProtKB-UniRule"/>
</dbReference>
<feature type="binding site" evidence="7">
    <location>
        <position position="113"/>
    </location>
    <ligand>
        <name>carbamoyl phosphate</name>
        <dbReference type="ChEBI" id="CHEBI:58228"/>
    </ligand>
</feature>
<comment type="function">
    <text evidence="5 7">Catalyzes the condensation of carbamoyl phosphate and aspartate to form carbamoyl aspartate and inorganic phosphate, the committed step in the de novo pyrimidine nucleotide biosynthesis pathway.</text>
</comment>
<keyword evidence="3 7" id="KW-0808">Transferase</keyword>
<dbReference type="InterPro" id="IPR002082">
    <property type="entry name" value="Asp_carbamoyltransf"/>
</dbReference>
<sequence length="375" mass="42050">MPRLRHFIDLEEFTPEEVLQLLELAGEMEARVRYEKATQGGSPITPLLPYRVMASLFWEPSTRTRLSFETAMIRLGGSVVGFAEASTSSVAKGESLADTIRMCAHYADCIVMRHPKDGAAYLAGKFSTVPVLNGGDGGHLHPSQTLLDLYTIYKEFGTLAGLKVALCGDLLYGRTTHSLAVALAAFGSQCVAISPAELELPPHVLHHLHSRYGGTVEQRRELDGGLDDVHVLYMTRIQRERFEDPEVFERVAHVYRLDRRIMDGAPAEMIVMHPLPRLDEIAVEVDADPRVRYFEQAFNGVPARMALLLVLMGHSHLFGQRGSNWRVPSVFEGTCSNRRCITHFDDNAAPEFYEFEPGKLACRYCDRVRDQLTLY</sequence>
<feature type="binding site" evidence="7">
    <location>
        <position position="92"/>
    </location>
    <ligand>
        <name>L-aspartate</name>
        <dbReference type="ChEBI" id="CHEBI:29991"/>
    </ligand>
</feature>
<feature type="binding site" evidence="7">
    <location>
        <position position="141"/>
    </location>
    <ligand>
        <name>carbamoyl phosphate</name>
        <dbReference type="ChEBI" id="CHEBI:58228"/>
    </ligand>
</feature>
<dbReference type="InterPro" id="IPR036901">
    <property type="entry name" value="Asp/Orn_carbamoylTrfase_sf"/>
</dbReference>
<feature type="binding site" evidence="7">
    <location>
        <position position="236"/>
    </location>
    <ligand>
        <name>L-aspartate</name>
        <dbReference type="ChEBI" id="CHEBI:29991"/>
    </ligand>
</feature>
<feature type="binding site" evidence="7">
    <location>
        <position position="63"/>
    </location>
    <ligand>
        <name>carbamoyl phosphate</name>
        <dbReference type="ChEBI" id="CHEBI:58228"/>
    </ligand>
</feature>
<dbReference type="NCBIfam" id="NF002032">
    <property type="entry name" value="PRK00856.1"/>
    <property type="match status" value="1"/>
</dbReference>
<comment type="caution">
    <text evidence="11">The sequence shown here is derived from an EMBL/GenBank/DDBJ whole genome shotgun (WGS) entry which is preliminary data.</text>
</comment>
<dbReference type="SUPFAM" id="SSF57825">
    <property type="entry name" value="Aspartate carbamoyltransferase, Regulatory-chain, C-terminal domain"/>
    <property type="match status" value="1"/>
</dbReference>
<dbReference type="InterPro" id="IPR006132">
    <property type="entry name" value="Asp/Orn_carbamoyltranf_P-bd"/>
</dbReference>
<keyword evidence="4 7" id="KW-0665">Pyrimidine biosynthesis</keyword>
<dbReference type="HAMAP" id="MF_00001">
    <property type="entry name" value="Asp_carb_tr"/>
    <property type="match status" value="1"/>
</dbReference>
<evidence type="ECO:0000313" key="12">
    <source>
        <dbReference type="Proteomes" id="UP000177187"/>
    </source>
</evidence>
<comment type="similarity">
    <text evidence="2 7">Belongs to the aspartate/ornithine carbamoyltransferase superfamily. ATCase family.</text>
</comment>
<reference evidence="11 12" key="1">
    <citation type="journal article" date="2016" name="Nat. Commun.">
        <title>Thousands of microbial genomes shed light on interconnected biogeochemical processes in an aquifer system.</title>
        <authorList>
            <person name="Anantharaman K."/>
            <person name="Brown C.T."/>
            <person name="Hug L.A."/>
            <person name="Sharon I."/>
            <person name="Castelle C.J."/>
            <person name="Probst A.J."/>
            <person name="Thomas B.C."/>
            <person name="Singh A."/>
            <person name="Wilkins M.J."/>
            <person name="Karaoz U."/>
            <person name="Brodie E.L."/>
            <person name="Williams K.H."/>
            <person name="Hubbard S.S."/>
            <person name="Banfield J.F."/>
        </authorList>
    </citation>
    <scope>NUCLEOTIDE SEQUENCE [LARGE SCALE GENOMIC DNA]</scope>
</reference>
<feature type="binding site" evidence="7">
    <location>
        <position position="275"/>
    </location>
    <ligand>
        <name>carbamoyl phosphate</name>
        <dbReference type="ChEBI" id="CHEBI:58228"/>
    </ligand>
</feature>
<evidence type="ECO:0000256" key="7">
    <source>
        <dbReference type="HAMAP-Rule" id="MF_00001"/>
    </source>
</evidence>
<evidence type="ECO:0000259" key="8">
    <source>
        <dbReference type="Pfam" id="PF00185"/>
    </source>
</evidence>
<dbReference type="GO" id="GO:0004070">
    <property type="term" value="F:aspartate carbamoyltransferase activity"/>
    <property type="evidence" value="ECO:0007669"/>
    <property type="project" value="UniProtKB-UniRule"/>
</dbReference>
<evidence type="ECO:0000256" key="1">
    <source>
        <dbReference type="ARBA" id="ARBA00004852"/>
    </source>
</evidence>
<evidence type="ECO:0000256" key="4">
    <source>
        <dbReference type="ARBA" id="ARBA00022975"/>
    </source>
</evidence>
<dbReference type="InterPro" id="IPR006131">
    <property type="entry name" value="Asp_carbamoyltransf_Asp/Orn-bd"/>
</dbReference>
<evidence type="ECO:0000256" key="3">
    <source>
        <dbReference type="ARBA" id="ARBA00022679"/>
    </source>
</evidence>
<dbReference type="InterPro" id="IPR006130">
    <property type="entry name" value="Asp/Orn_carbamoylTrfase"/>
</dbReference>
<comment type="subunit">
    <text evidence="7">Heterododecamer (2C3:3R2) of six catalytic PyrB chains organized as two trimers (C3), and six regulatory PyrI chains organized as three dimers (R2).</text>
</comment>
<comment type="catalytic activity">
    <reaction evidence="6 7">
        <text>carbamoyl phosphate + L-aspartate = N-carbamoyl-L-aspartate + phosphate + H(+)</text>
        <dbReference type="Rhea" id="RHEA:20013"/>
        <dbReference type="ChEBI" id="CHEBI:15378"/>
        <dbReference type="ChEBI" id="CHEBI:29991"/>
        <dbReference type="ChEBI" id="CHEBI:32814"/>
        <dbReference type="ChEBI" id="CHEBI:43474"/>
        <dbReference type="ChEBI" id="CHEBI:58228"/>
        <dbReference type="EC" id="2.1.3.2"/>
    </reaction>
</comment>
<dbReference type="GO" id="GO:0016597">
    <property type="term" value="F:amino acid binding"/>
    <property type="evidence" value="ECO:0007669"/>
    <property type="project" value="InterPro"/>
</dbReference>
<dbReference type="EC" id="2.1.3.2" evidence="7"/>
<comment type="pathway">
    <text evidence="1 7">Pyrimidine metabolism; UMP biosynthesis via de novo pathway; (S)-dihydroorotate from bicarbonate: step 2/3.</text>
</comment>
<protein>
    <recommendedName>
        <fullName evidence="7">Aspartate carbamoyltransferase</fullName>
        <ecNumber evidence="7">2.1.3.2</ecNumber>
    </recommendedName>
    <alternativeName>
        <fullName evidence="7">Aspartate transcarbamylase</fullName>
        <shortName evidence="7">ATCase</shortName>
    </alternativeName>
</protein>
<evidence type="ECO:0000313" key="11">
    <source>
        <dbReference type="EMBL" id="OGD72090.1"/>
    </source>
</evidence>
<feature type="binding site" evidence="7">
    <location>
        <position position="64"/>
    </location>
    <ligand>
        <name>carbamoyl phosphate</name>
        <dbReference type="ChEBI" id="CHEBI:58228"/>
    </ligand>
</feature>
<evidence type="ECO:0000256" key="2">
    <source>
        <dbReference type="ARBA" id="ARBA00008896"/>
    </source>
</evidence>
<dbReference type="STRING" id="1817816.A2Y64_09065"/>
<dbReference type="NCBIfam" id="TIGR00670">
    <property type="entry name" value="asp_carb_tr"/>
    <property type="match status" value="1"/>
</dbReference>
<feature type="domain" description="Aspartate/ornithine carbamoyltransferase carbamoyl-P binding" evidence="9">
    <location>
        <begin position="5"/>
        <end position="153"/>
    </location>
</feature>
<gene>
    <name evidence="7" type="primary">pyrB</name>
    <name evidence="11" type="ORF">A2Y64_09065</name>
</gene>
<dbReference type="Gene3D" id="2.30.30.20">
    <property type="entry name" value="Aspartate carbamoyltransferase regulatory subunit, C-terminal domain"/>
    <property type="match status" value="1"/>
</dbReference>
<name>A0A1F5EXK1_9BACT</name>
<proteinExistence type="inferred from homology"/>
<dbReference type="GO" id="GO:0006520">
    <property type="term" value="P:amino acid metabolic process"/>
    <property type="evidence" value="ECO:0007669"/>
    <property type="project" value="InterPro"/>
</dbReference>
<dbReference type="PANTHER" id="PTHR45753:SF6">
    <property type="entry name" value="ASPARTATE CARBAMOYLTRANSFERASE"/>
    <property type="match status" value="1"/>
</dbReference>
<dbReference type="InterPro" id="IPR036792">
    <property type="entry name" value="Asp_carbatrfase_reg_C_sf"/>
</dbReference>
<dbReference type="GO" id="GO:0006207">
    <property type="term" value="P:'de novo' pyrimidine nucleobase biosynthetic process"/>
    <property type="evidence" value="ECO:0007669"/>
    <property type="project" value="InterPro"/>
</dbReference>
<dbReference type="PROSITE" id="PS00097">
    <property type="entry name" value="CARBAMOYLTRANSFERASE"/>
    <property type="match status" value="1"/>
</dbReference>
<dbReference type="Pfam" id="PF02729">
    <property type="entry name" value="OTCace_N"/>
    <property type="match status" value="1"/>
</dbReference>